<evidence type="ECO:0000313" key="2">
    <source>
        <dbReference type="EMBL" id="NGO65513.1"/>
    </source>
</evidence>
<dbReference type="Proteomes" id="UP000477849">
    <property type="component" value="Unassembled WGS sequence"/>
</dbReference>
<evidence type="ECO:0000313" key="3">
    <source>
        <dbReference type="Proteomes" id="UP000477849"/>
    </source>
</evidence>
<feature type="signal peptide" evidence="1">
    <location>
        <begin position="1"/>
        <end position="19"/>
    </location>
</feature>
<dbReference type="Pfam" id="PF11306">
    <property type="entry name" value="DUF3108"/>
    <property type="match status" value="1"/>
</dbReference>
<organism evidence="2 3">
    <name type="scientific">Rhizobium daejeonense</name>
    <dbReference type="NCBI Taxonomy" id="240521"/>
    <lineage>
        <taxon>Bacteria</taxon>
        <taxon>Pseudomonadati</taxon>
        <taxon>Pseudomonadota</taxon>
        <taxon>Alphaproteobacteria</taxon>
        <taxon>Hyphomicrobiales</taxon>
        <taxon>Rhizobiaceae</taxon>
        <taxon>Rhizobium/Agrobacterium group</taxon>
        <taxon>Rhizobium</taxon>
    </lineage>
</organism>
<keyword evidence="3" id="KW-1185">Reference proteome</keyword>
<dbReference type="EMBL" id="JAAKZH010000005">
    <property type="protein sequence ID" value="NGO65513.1"/>
    <property type="molecule type" value="Genomic_DNA"/>
</dbReference>
<name>A0A6M1S3I4_9HYPH</name>
<evidence type="ECO:0000256" key="1">
    <source>
        <dbReference type="SAM" id="SignalP"/>
    </source>
</evidence>
<dbReference type="InterPro" id="IPR021457">
    <property type="entry name" value="DUF3108"/>
</dbReference>
<accession>A0A6M1S3I4</accession>
<reference evidence="2 3" key="1">
    <citation type="submission" date="2020-02" db="EMBL/GenBank/DDBJ databases">
        <title>Genome sequence of the type strain CCBAU10050 of Rhizobium daejeonense.</title>
        <authorList>
            <person name="Gao J."/>
            <person name="Sun J."/>
        </authorList>
    </citation>
    <scope>NUCLEOTIDE SEQUENCE [LARGE SCALE GENOMIC DNA]</scope>
    <source>
        <strain evidence="2 3">CCBAU10050</strain>
    </source>
</reference>
<comment type="caution">
    <text evidence="2">The sequence shown here is derived from an EMBL/GenBank/DDBJ whole genome shotgun (WGS) entry which is preliminary data.</text>
</comment>
<keyword evidence="1" id="KW-0732">Signal</keyword>
<gene>
    <name evidence="2" type="ORF">G6N76_17720</name>
</gene>
<proteinExistence type="predicted"/>
<protein>
    <submittedName>
        <fullName evidence="2">DUF3108 domain-containing protein</fullName>
    </submittedName>
</protein>
<sequence length="255" mass="27879">MLRFASLAFALAVSFATSAAGADIRYRTDYSVSLGALPIAKASFLTEVNDQNYRISANFRSYGLVDIISRISGESTVSGQLSGQSMRAQHYRLVYQAGKKTSIYDVSYDNGNVTKTTVDPPPKPRSASWIPVTDADLKSVFDPISGLIVPDGEAVCPRTLPIYDGESRMDIVMTPKGTRSFTAGDVEGEAVVCSVRYIPKSGFRKGRKDIEYMRSATGMEIWFAKTAQLKVYAPVYARVPTRMGTLYVTAVKFDG</sequence>
<feature type="chain" id="PRO_5026689753" evidence="1">
    <location>
        <begin position="20"/>
        <end position="255"/>
    </location>
</feature>
<dbReference type="AlphaFoldDB" id="A0A6M1S3I4"/>